<dbReference type="Proteomes" id="UP000032061">
    <property type="component" value="Unassembled WGS sequence"/>
</dbReference>
<comment type="caution">
    <text evidence="1">The sequence shown here is derived from an EMBL/GenBank/DDBJ whole genome shotgun (WGS) entry which is preliminary data.</text>
</comment>
<protein>
    <submittedName>
        <fullName evidence="1">Uncharacterized protein</fullName>
    </submittedName>
</protein>
<accession>A0A0D0EEM3</accession>
<dbReference type="OrthoDB" id="1493020at2"/>
<evidence type="ECO:0000313" key="4">
    <source>
        <dbReference type="Proteomes" id="UP000198302"/>
    </source>
</evidence>
<dbReference type="Gene3D" id="3.40.50.150">
    <property type="entry name" value="Vaccinia Virus protein VP39"/>
    <property type="match status" value="1"/>
</dbReference>
<reference evidence="1 3" key="1">
    <citation type="submission" date="2015-01" db="EMBL/GenBank/DDBJ databases">
        <title>Genome of Flavobacterium hibernum DSM 12611.</title>
        <authorList>
            <person name="Stropko S.J."/>
            <person name="Pipes S.E."/>
            <person name="Newman J.D."/>
        </authorList>
    </citation>
    <scope>NUCLEOTIDE SEQUENCE [LARGE SCALE GENOMIC DNA]</scope>
    <source>
        <strain evidence="1 3">DSM 12611</strain>
    </source>
</reference>
<proteinExistence type="predicted"/>
<dbReference type="EMBL" id="MUGX01000009">
    <property type="protein sequence ID" value="OXA89240.1"/>
    <property type="molecule type" value="Genomic_DNA"/>
</dbReference>
<gene>
    <name evidence="2" type="ORF">B0A73_06590</name>
    <name evidence="1" type="ORF">IW18_11755</name>
</gene>
<name>A0A0D0EEM3_9FLAO</name>
<sequence length="313" mass="36545">MKRRNFLKSTLLFVTSVQVFPNTILNLTLEVRNNFKYIYTNAKLKNQFFLFLKNVFNLYPEKKFHDLIYQNTIAKNTDKEIYLATQSKLDDITPMLSTFRYQLPALMHQKNEMSVETVSLLGEGSSYNGYLEIGSSGRYLDYLEESVSIKGKRYYADGRKPKYSFSEMVDRGQIAVGAEYIQFTDYKTKFADHVPKNSLDLVTVYIGFHHCPLDLRTQYISSIRDTMRIGGKLILRDHNCDTEDQKVLVALAHDVFNLGVNETWEYNSKEVRNFYSLDFIIDFVEKIGFKFHQKTLYQKGDPTKNALMLFTKI</sequence>
<dbReference type="SUPFAM" id="SSF53335">
    <property type="entry name" value="S-adenosyl-L-methionine-dependent methyltransferases"/>
    <property type="match status" value="1"/>
</dbReference>
<evidence type="ECO:0000313" key="3">
    <source>
        <dbReference type="Proteomes" id="UP000032061"/>
    </source>
</evidence>
<dbReference type="EMBL" id="JPRK01000009">
    <property type="protein sequence ID" value="KIO52604.1"/>
    <property type="molecule type" value="Genomic_DNA"/>
</dbReference>
<keyword evidence="4" id="KW-1185">Reference proteome</keyword>
<dbReference type="InterPro" id="IPR029063">
    <property type="entry name" value="SAM-dependent_MTases_sf"/>
</dbReference>
<evidence type="ECO:0000313" key="1">
    <source>
        <dbReference type="EMBL" id="KIO52604.1"/>
    </source>
</evidence>
<dbReference type="RefSeq" id="WP_041517920.1">
    <property type="nucleotide sequence ID" value="NZ_JPRK01000009.1"/>
</dbReference>
<reference evidence="2 4" key="2">
    <citation type="submission" date="2016-11" db="EMBL/GenBank/DDBJ databases">
        <title>Whole genomes of Flavobacteriaceae.</title>
        <authorList>
            <person name="Stine C."/>
            <person name="Li C."/>
            <person name="Tadesse D."/>
        </authorList>
    </citation>
    <scope>NUCLEOTIDE SEQUENCE [LARGE SCALE GENOMIC DNA]</scope>
    <source>
        <strain evidence="2 4">ATCC 51468</strain>
    </source>
</reference>
<evidence type="ECO:0000313" key="2">
    <source>
        <dbReference type="EMBL" id="OXA89240.1"/>
    </source>
</evidence>
<dbReference type="AlphaFoldDB" id="A0A0D0EEM3"/>
<dbReference type="Proteomes" id="UP000198302">
    <property type="component" value="Unassembled WGS sequence"/>
</dbReference>
<organism evidence="1 3">
    <name type="scientific">Flavobacterium hibernum</name>
    <dbReference type="NCBI Taxonomy" id="37752"/>
    <lineage>
        <taxon>Bacteria</taxon>
        <taxon>Pseudomonadati</taxon>
        <taxon>Bacteroidota</taxon>
        <taxon>Flavobacteriia</taxon>
        <taxon>Flavobacteriales</taxon>
        <taxon>Flavobacteriaceae</taxon>
        <taxon>Flavobacterium</taxon>
    </lineage>
</organism>